<dbReference type="AlphaFoldDB" id="A0A2N6NE65"/>
<protein>
    <submittedName>
        <fullName evidence="2">Uncharacterized protein</fullName>
    </submittedName>
</protein>
<dbReference type="EMBL" id="MRVG01000010">
    <property type="protein sequence ID" value="PMB65526.1"/>
    <property type="molecule type" value="Genomic_DNA"/>
</dbReference>
<feature type="compositionally biased region" description="Basic residues" evidence="1">
    <location>
        <begin position="1"/>
        <end position="10"/>
    </location>
</feature>
<evidence type="ECO:0000313" key="2">
    <source>
        <dbReference type="EMBL" id="PMB65526.1"/>
    </source>
</evidence>
<evidence type="ECO:0000256" key="1">
    <source>
        <dbReference type="SAM" id="MobiDB-lite"/>
    </source>
</evidence>
<dbReference type="Proteomes" id="UP000235728">
    <property type="component" value="Unassembled WGS sequence"/>
</dbReference>
<organism evidence="2 3">
    <name type="scientific">Beauveria bassiana</name>
    <name type="common">White muscardine disease fungus</name>
    <name type="synonym">Tritirachium shiotae</name>
    <dbReference type="NCBI Taxonomy" id="176275"/>
    <lineage>
        <taxon>Eukaryota</taxon>
        <taxon>Fungi</taxon>
        <taxon>Dikarya</taxon>
        <taxon>Ascomycota</taxon>
        <taxon>Pezizomycotina</taxon>
        <taxon>Sordariomycetes</taxon>
        <taxon>Hypocreomycetidae</taxon>
        <taxon>Hypocreales</taxon>
        <taxon>Cordycipitaceae</taxon>
        <taxon>Beauveria</taxon>
    </lineage>
</organism>
<proteinExistence type="predicted"/>
<evidence type="ECO:0000313" key="3">
    <source>
        <dbReference type="Proteomes" id="UP000235728"/>
    </source>
</evidence>
<comment type="caution">
    <text evidence="2">The sequence shown here is derived from an EMBL/GenBank/DDBJ whole genome shotgun (WGS) entry which is preliminary data.</text>
</comment>
<feature type="region of interest" description="Disordered" evidence="1">
    <location>
        <begin position="1"/>
        <end position="53"/>
    </location>
</feature>
<accession>A0A2N6NE65</accession>
<gene>
    <name evidence="2" type="ORF">BM221_008884</name>
</gene>
<reference evidence="2 3" key="1">
    <citation type="journal article" date="2016" name="Appl. Microbiol. Biotechnol.">
        <title>Characterization of T-DNA insertion mutants with decreased virulence in the entomopathogenic fungus Beauveria bassiana JEF-007.</title>
        <authorList>
            <person name="Kim S."/>
            <person name="Lee S.J."/>
            <person name="Nai Y.S."/>
            <person name="Yu J.S."/>
            <person name="Lee M.R."/>
            <person name="Yang Y.T."/>
            <person name="Kim J.S."/>
        </authorList>
    </citation>
    <scope>NUCLEOTIDE SEQUENCE [LARGE SCALE GENOMIC DNA]</scope>
    <source>
        <strain evidence="2 3">JEF-007</strain>
    </source>
</reference>
<sequence length="69" mass="7271">MDGTKGRRGTIRVSEEMSGCPLDLMRPTPLVASGGSLVTEGDSGKRKPDQIVGEGDWKEDGLVLWAGLG</sequence>
<name>A0A2N6NE65_BEABA</name>
<feature type="compositionally biased region" description="Basic and acidic residues" evidence="1">
    <location>
        <begin position="42"/>
        <end position="53"/>
    </location>
</feature>